<gene>
    <name evidence="1" type="ORF">M413DRAFT_355304</name>
</gene>
<organism evidence="1 2">
    <name type="scientific">Hebeloma cylindrosporum</name>
    <dbReference type="NCBI Taxonomy" id="76867"/>
    <lineage>
        <taxon>Eukaryota</taxon>
        <taxon>Fungi</taxon>
        <taxon>Dikarya</taxon>
        <taxon>Basidiomycota</taxon>
        <taxon>Agaricomycotina</taxon>
        <taxon>Agaricomycetes</taxon>
        <taxon>Agaricomycetidae</taxon>
        <taxon>Agaricales</taxon>
        <taxon>Agaricineae</taxon>
        <taxon>Hymenogastraceae</taxon>
        <taxon>Hebeloma</taxon>
    </lineage>
</organism>
<sequence length="178" mass="20426">MAHPQAETRKKRMKLTMRPLEASAFGHQNPSQGIICIVHQFKAEAYREQKSYSQSMLSYPMWVASSTSFRLLNDSGRPAPPGRPFIGPPTTGLVPRPRVCDLRFLAVCCYRTGETRSSWPSWFDEEIQKPQTPSEPQWWKLQIISIKDLACHTQVNKIFLHRFKAVTKFVEPLVPALK</sequence>
<proteinExistence type="predicted"/>
<keyword evidence="2" id="KW-1185">Reference proteome</keyword>
<protein>
    <submittedName>
        <fullName evidence="1">Uncharacterized protein</fullName>
    </submittedName>
</protein>
<dbReference type="EMBL" id="KN831773">
    <property type="protein sequence ID" value="KIM44523.1"/>
    <property type="molecule type" value="Genomic_DNA"/>
</dbReference>
<dbReference type="HOGENOM" id="CLU_1510800_0_0_1"/>
<reference evidence="1 2" key="1">
    <citation type="submission" date="2014-04" db="EMBL/GenBank/DDBJ databases">
        <authorList>
            <consortium name="DOE Joint Genome Institute"/>
            <person name="Kuo A."/>
            <person name="Gay G."/>
            <person name="Dore J."/>
            <person name="Kohler A."/>
            <person name="Nagy L.G."/>
            <person name="Floudas D."/>
            <person name="Copeland A."/>
            <person name="Barry K.W."/>
            <person name="Cichocki N."/>
            <person name="Veneault-Fourrey C."/>
            <person name="LaButti K."/>
            <person name="Lindquist E.A."/>
            <person name="Lipzen A."/>
            <person name="Lundell T."/>
            <person name="Morin E."/>
            <person name="Murat C."/>
            <person name="Sun H."/>
            <person name="Tunlid A."/>
            <person name="Henrissat B."/>
            <person name="Grigoriev I.V."/>
            <person name="Hibbett D.S."/>
            <person name="Martin F."/>
            <person name="Nordberg H.P."/>
            <person name="Cantor M.N."/>
            <person name="Hua S.X."/>
        </authorList>
    </citation>
    <scope>NUCLEOTIDE SEQUENCE [LARGE SCALE GENOMIC DNA]</scope>
    <source>
        <strain evidence="2">h7</strain>
    </source>
</reference>
<dbReference type="AlphaFoldDB" id="A0A0C2Y3W4"/>
<reference evidence="2" key="2">
    <citation type="submission" date="2015-01" db="EMBL/GenBank/DDBJ databases">
        <title>Evolutionary Origins and Diversification of the Mycorrhizal Mutualists.</title>
        <authorList>
            <consortium name="DOE Joint Genome Institute"/>
            <consortium name="Mycorrhizal Genomics Consortium"/>
            <person name="Kohler A."/>
            <person name="Kuo A."/>
            <person name="Nagy L.G."/>
            <person name="Floudas D."/>
            <person name="Copeland A."/>
            <person name="Barry K.W."/>
            <person name="Cichocki N."/>
            <person name="Veneault-Fourrey C."/>
            <person name="LaButti K."/>
            <person name="Lindquist E.A."/>
            <person name="Lipzen A."/>
            <person name="Lundell T."/>
            <person name="Morin E."/>
            <person name="Murat C."/>
            <person name="Riley R."/>
            <person name="Ohm R."/>
            <person name="Sun H."/>
            <person name="Tunlid A."/>
            <person name="Henrissat B."/>
            <person name="Grigoriev I.V."/>
            <person name="Hibbett D.S."/>
            <person name="Martin F."/>
        </authorList>
    </citation>
    <scope>NUCLEOTIDE SEQUENCE [LARGE SCALE GENOMIC DNA]</scope>
    <source>
        <strain evidence="2">h7</strain>
    </source>
</reference>
<accession>A0A0C2Y3W4</accession>
<evidence type="ECO:0000313" key="1">
    <source>
        <dbReference type="EMBL" id="KIM44523.1"/>
    </source>
</evidence>
<dbReference type="Proteomes" id="UP000053424">
    <property type="component" value="Unassembled WGS sequence"/>
</dbReference>
<name>A0A0C2Y3W4_HEBCY</name>
<evidence type="ECO:0000313" key="2">
    <source>
        <dbReference type="Proteomes" id="UP000053424"/>
    </source>
</evidence>